<keyword evidence="3" id="KW-1185">Reference proteome</keyword>
<reference evidence="2 3" key="1">
    <citation type="submission" date="2019-03" db="EMBL/GenBank/DDBJ databases">
        <title>First draft genome of Liparis tanakae, snailfish: a comprehensive survey of snailfish specific genes.</title>
        <authorList>
            <person name="Kim W."/>
            <person name="Song I."/>
            <person name="Jeong J.-H."/>
            <person name="Kim D."/>
            <person name="Kim S."/>
            <person name="Ryu S."/>
            <person name="Song J.Y."/>
            <person name="Lee S.K."/>
        </authorList>
    </citation>
    <scope>NUCLEOTIDE SEQUENCE [LARGE SCALE GENOMIC DNA]</scope>
    <source>
        <tissue evidence="2">Muscle</tissue>
    </source>
</reference>
<gene>
    <name evidence="2" type="ORF">EYF80_036849</name>
</gene>
<dbReference type="EMBL" id="SRLO01000532">
    <property type="protein sequence ID" value="TNN52911.1"/>
    <property type="molecule type" value="Genomic_DNA"/>
</dbReference>
<accession>A0A4Z2GI99</accession>
<evidence type="ECO:0000256" key="1">
    <source>
        <dbReference type="SAM" id="MobiDB-lite"/>
    </source>
</evidence>
<feature type="compositionally biased region" description="Polar residues" evidence="1">
    <location>
        <begin position="60"/>
        <end position="74"/>
    </location>
</feature>
<dbReference type="Proteomes" id="UP000314294">
    <property type="component" value="Unassembled WGS sequence"/>
</dbReference>
<name>A0A4Z2GI99_9TELE</name>
<dbReference type="AlphaFoldDB" id="A0A4Z2GI99"/>
<feature type="region of interest" description="Disordered" evidence="1">
    <location>
        <begin position="44"/>
        <end position="74"/>
    </location>
</feature>
<proteinExistence type="predicted"/>
<evidence type="ECO:0000313" key="3">
    <source>
        <dbReference type="Proteomes" id="UP000314294"/>
    </source>
</evidence>
<feature type="region of interest" description="Disordered" evidence="1">
    <location>
        <begin position="1"/>
        <end position="22"/>
    </location>
</feature>
<comment type="caution">
    <text evidence="2">The sequence shown here is derived from an EMBL/GenBank/DDBJ whole genome shotgun (WGS) entry which is preliminary data.</text>
</comment>
<protein>
    <submittedName>
        <fullName evidence="2">Uncharacterized protein</fullName>
    </submittedName>
</protein>
<evidence type="ECO:0000313" key="2">
    <source>
        <dbReference type="EMBL" id="TNN52911.1"/>
    </source>
</evidence>
<organism evidence="2 3">
    <name type="scientific">Liparis tanakae</name>
    <name type="common">Tanaka's snailfish</name>
    <dbReference type="NCBI Taxonomy" id="230148"/>
    <lineage>
        <taxon>Eukaryota</taxon>
        <taxon>Metazoa</taxon>
        <taxon>Chordata</taxon>
        <taxon>Craniata</taxon>
        <taxon>Vertebrata</taxon>
        <taxon>Euteleostomi</taxon>
        <taxon>Actinopterygii</taxon>
        <taxon>Neopterygii</taxon>
        <taxon>Teleostei</taxon>
        <taxon>Neoteleostei</taxon>
        <taxon>Acanthomorphata</taxon>
        <taxon>Eupercaria</taxon>
        <taxon>Perciformes</taxon>
        <taxon>Cottioidei</taxon>
        <taxon>Cottales</taxon>
        <taxon>Liparidae</taxon>
        <taxon>Liparis</taxon>
    </lineage>
</organism>
<sequence>MHHEQRRQQVKPRNTSSPLAREELCSATHHCPRSSAAALAADPIELASDDANNEGKETTANHSKQASDCTTQDY</sequence>